<feature type="transmembrane region" description="Helical" evidence="2">
    <location>
        <begin position="70"/>
        <end position="88"/>
    </location>
</feature>
<accession>A0A7N2MZC9</accession>
<evidence type="ECO:0000256" key="2">
    <source>
        <dbReference type="SAM" id="Phobius"/>
    </source>
</evidence>
<dbReference type="Proteomes" id="UP000594261">
    <property type="component" value="Chromosome 11"/>
</dbReference>
<keyword evidence="2" id="KW-0472">Membrane</keyword>
<dbReference type="InParanoid" id="A0A7N2MZC9"/>
<evidence type="ECO:0000313" key="3">
    <source>
        <dbReference type="EnsemblPlants" id="QL11p043863:mrna:CDS:1"/>
    </source>
</evidence>
<reference evidence="3 4" key="1">
    <citation type="journal article" date="2016" name="G3 (Bethesda)">
        <title>First Draft Assembly and Annotation of the Genome of a California Endemic Oak Quercus lobata Nee (Fagaceae).</title>
        <authorList>
            <person name="Sork V.L."/>
            <person name="Fitz-Gibbon S.T."/>
            <person name="Puiu D."/>
            <person name="Crepeau M."/>
            <person name="Gugger P.F."/>
            <person name="Sherman R."/>
            <person name="Stevens K."/>
            <person name="Langley C.H."/>
            <person name="Pellegrini M."/>
            <person name="Salzberg S.L."/>
        </authorList>
    </citation>
    <scope>NUCLEOTIDE SEQUENCE [LARGE SCALE GENOMIC DNA]</scope>
    <source>
        <strain evidence="3 4">cv. SW786</strain>
    </source>
</reference>
<sequence length="202" mass="23034">MSSFLYRPAHGSISSLPSQQRRSSLPSPLPHDTRLKIFAFVIPLFVSFIPLKYLNTDFNPHATHPRTMKAFIYISIVFCVSSIAEAKFNRVVDNIYGPVFGHISEFAAILAVMLLASIGFPAPLTWFDYIAFMFILMFSFLSLLAWLRRWLYEKTRKAVQFALECLCGLMVGISVRYHRLLHHDCSTLLPITSTSISRVRTP</sequence>
<dbReference type="Gramene" id="QL11p043863:mrna">
    <property type="protein sequence ID" value="QL11p043863:mrna:CDS:1"/>
    <property type="gene ID" value="QL11p043863"/>
</dbReference>
<proteinExistence type="predicted"/>
<name>A0A7N2MZC9_QUELO</name>
<feature type="transmembrane region" description="Helical" evidence="2">
    <location>
        <begin position="126"/>
        <end position="147"/>
    </location>
</feature>
<dbReference type="AlphaFoldDB" id="A0A7N2MZC9"/>
<reference evidence="3" key="2">
    <citation type="submission" date="2021-01" db="UniProtKB">
        <authorList>
            <consortium name="EnsemblPlants"/>
        </authorList>
    </citation>
    <scope>IDENTIFICATION</scope>
</reference>
<keyword evidence="2" id="KW-0812">Transmembrane</keyword>
<keyword evidence="4" id="KW-1185">Reference proteome</keyword>
<feature type="transmembrane region" description="Helical" evidence="2">
    <location>
        <begin position="100"/>
        <end position="120"/>
    </location>
</feature>
<evidence type="ECO:0000256" key="1">
    <source>
        <dbReference type="SAM" id="MobiDB-lite"/>
    </source>
</evidence>
<dbReference type="EnsemblPlants" id="QL11p043863:mrna">
    <property type="protein sequence ID" value="QL11p043863:mrna:CDS:1"/>
    <property type="gene ID" value="QL11p043863"/>
</dbReference>
<protein>
    <submittedName>
        <fullName evidence="3">Uncharacterized protein</fullName>
    </submittedName>
</protein>
<feature type="transmembrane region" description="Helical" evidence="2">
    <location>
        <begin position="37"/>
        <end position="55"/>
    </location>
</feature>
<dbReference type="InterPro" id="IPR053258">
    <property type="entry name" value="Ca-permeable_cation_channel"/>
</dbReference>
<feature type="region of interest" description="Disordered" evidence="1">
    <location>
        <begin position="1"/>
        <end position="27"/>
    </location>
</feature>
<dbReference type="PANTHER" id="PTHR34115">
    <property type="entry name" value="PROTEIN, PUTATIVE-RELATED"/>
    <property type="match status" value="1"/>
</dbReference>
<organism evidence="3 4">
    <name type="scientific">Quercus lobata</name>
    <name type="common">Valley oak</name>
    <dbReference type="NCBI Taxonomy" id="97700"/>
    <lineage>
        <taxon>Eukaryota</taxon>
        <taxon>Viridiplantae</taxon>
        <taxon>Streptophyta</taxon>
        <taxon>Embryophyta</taxon>
        <taxon>Tracheophyta</taxon>
        <taxon>Spermatophyta</taxon>
        <taxon>Magnoliopsida</taxon>
        <taxon>eudicotyledons</taxon>
        <taxon>Gunneridae</taxon>
        <taxon>Pentapetalae</taxon>
        <taxon>rosids</taxon>
        <taxon>fabids</taxon>
        <taxon>Fagales</taxon>
        <taxon>Fagaceae</taxon>
        <taxon>Quercus</taxon>
    </lineage>
</organism>
<evidence type="ECO:0000313" key="4">
    <source>
        <dbReference type="Proteomes" id="UP000594261"/>
    </source>
</evidence>
<feature type="compositionally biased region" description="Low complexity" evidence="1">
    <location>
        <begin position="14"/>
        <end position="26"/>
    </location>
</feature>
<keyword evidence="2" id="KW-1133">Transmembrane helix</keyword>
<dbReference type="PANTHER" id="PTHR34115:SF5">
    <property type="entry name" value="PROTEIN, PUTATIVE-RELATED"/>
    <property type="match status" value="1"/>
</dbReference>
<dbReference type="EMBL" id="LRBV02000011">
    <property type="status" value="NOT_ANNOTATED_CDS"/>
    <property type="molecule type" value="Genomic_DNA"/>
</dbReference>